<evidence type="ECO:0000259" key="13">
    <source>
        <dbReference type="PROSITE" id="PS50885"/>
    </source>
</evidence>
<evidence type="ECO:0000256" key="8">
    <source>
        <dbReference type="ARBA" id="ARBA00022989"/>
    </source>
</evidence>
<dbReference type="EMBL" id="MKVH01000024">
    <property type="protein sequence ID" value="OJX57273.1"/>
    <property type="molecule type" value="Genomic_DNA"/>
</dbReference>
<dbReference type="InterPro" id="IPR036097">
    <property type="entry name" value="HisK_dim/P_sf"/>
</dbReference>
<dbReference type="InterPro" id="IPR050428">
    <property type="entry name" value="TCS_sensor_his_kinase"/>
</dbReference>
<evidence type="ECO:0000313" key="15">
    <source>
        <dbReference type="Proteomes" id="UP000184233"/>
    </source>
</evidence>
<dbReference type="InterPro" id="IPR003661">
    <property type="entry name" value="HisK_dim/P_dom"/>
</dbReference>
<dbReference type="PROSITE" id="PS50885">
    <property type="entry name" value="HAMP"/>
    <property type="match status" value="1"/>
</dbReference>
<evidence type="ECO:0000256" key="4">
    <source>
        <dbReference type="ARBA" id="ARBA00022553"/>
    </source>
</evidence>
<keyword evidence="4" id="KW-0597">Phosphoprotein</keyword>
<dbReference type="Pfam" id="PF00512">
    <property type="entry name" value="HisKA"/>
    <property type="match status" value="1"/>
</dbReference>
<dbReference type="SMART" id="SM00388">
    <property type="entry name" value="HisKA"/>
    <property type="match status" value="1"/>
</dbReference>
<dbReference type="Gene3D" id="3.30.565.10">
    <property type="entry name" value="Histidine kinase-like ATPase, C-terminal domain"/>
    <property type="match status" value="1"/>
</dbReference>
<dbReference type="SUPFAM" id="SSF158472">
    <property type="entry name" value="HAMP domain-like"/>
    <property type="match status" value="1"/>
</dbReference>
<comment type="subcellular location">
    <subcellularLocation>
        <location evidence="2">Membrane</location>
    </subcellularLocation>
</comment>
<evidence type="ECO:0000256" key="5">
    <source>
        <dbReference type="ARBA" id="ARBA00022679"/>
    </source>
</evidence>
<evidence type="ECO:0000256" key="11">
    <source>
        <dbReference type="SAM" id="Phobius"/>
    </source>
</evidence>
<dbReference type="CDD" id="cd06225">
    <property type="entry name" value="HAMP"/>
    <property type="match status" value="1"/>
</dbReference>
<dbReference type="InterPro" id="IPR036890">
    <property type="entry name" value="HATPase_C_sf"/>
</dbReference>
<comment type="catalytic activity">
    <reaction evidence="1">
        <text>ATP + protein L-histidine = ADP + protein N-phospho-L-histidine.</text>
        <dbReference type="EC" id="2.7.13.3"/>
    </reaction>
</comment>
<dbReference type="FunFam" id="3.30.565.10:FF:000006">
    <property type="entry name" value="Sensor histidine kinase WalK"/>
    <property type="match status" value="1"/>
</dbReference>
<dbReference type="PRINTS" id="PR00344">
    <property type="entry name" value="BCTRLSENSOR"/>
</dbReference>
<evidence type="ECO:0000313" key="14">
    <source>
        <dbReference type="EMBL" id="OJX57273.1"/>
    </source>
</evidence>
<dbReference type="SUPFAM" id="SSF55874">
    <property type="entry name" value="ATPase domain of HSP90 chaperone/DNA topoisomerase II/histidine kinase"/>
    <property type="match status" value="1"/>
</dbReference>
<dbReference type="InterPro" id="IPR003594">
    <property type="entry name" value="HATPase_dom"/>
</dbReference>
<dbReference type="PANTHER" id="PTHR45436:SF5">
    <property type="entry name" value="SENSOR HISTIDINE KINASE TRCS"/>
    <property type="match status" value="1"/>
</dbReference>
<keyword evidence="6 11" id="KW-0812">Transmembrane</keyword>
<dbReference type="Proteomes" id="UP000184233">
    <property type="component" value="Unassembled WGS sequence"/>
</dbReference>
<dbReference type="InterPro" id="IPR005467">
    <property type="entry name" value="His_kinase_dom"/>
</dbReference>
<reference evidence="14 15" key="1">
    <citation type="submission" date="2016-09" db="EMBL/GenBank/DDBJ databases">
        <title>Genome-resolved meta-omics ties microbial dynamics to process performance in biotechnology for thiocyanate degradation.</title>
        <authorList>
            <person name="Kantor R.S."/>
            <person name="Huddy R.J."/>
            <person name="Iyer R."/>
            <person name="Thomas B.C."/>
            <person name="Brown C.T."/>
            <person name="Anantharaman K."/>
            <person name="Tringe S."/>
            <person name="Hettich R.L."/>
            <person name="Harrison S.T."/>
            <person name="Banfield J.F."/>
        </authorList>
    </citation>
    <scope>NUCLEOTIDE SEQUENCE [LARGE SCALE GENOMIC DNA]</scope>
    <source>
        <strain evidence="14">59-99</strain>
    </source>
</reference>
<dbReference type="EC" id="2.7.13.3" evidence="3"/>
<keyword evidence="7" id="KW-0418">Kinase</keyword>
<dbReference type="STRING" id="1895771.BGO89_12360"/>
<organism evidence="14 15">
    <name type="scientific">Candidatus Kapaibacterium thiocyanatum</name>
    <dbReference type="NCBI Taxonomy" id="1895771"/>
    <lineage>
        <taxon>Bacteria</taxon>
        <taxon>Pseudomonadati</taxon>
        <taxon>Candidatus Kapaibacteriota</taxon>
        <taxon>Candidatus Kapaibacteriia</taxon>
        <taxon>Candidatus Kapaibacteriales</taxon>
        <taxon>Candidatus Kapaibacteriaceae</taxon>
        <taxon>Candidatus Kapaibacterium</taxon>
    </lineage>
</organism>
<sequence length="503" mass="56150">MYSALVALTLAAFAVVAYFTVSSELNENLDASLSRVAASLETVIRKEQQAAKRPLMPLRRDKRTKTPERTDDFAFLNRVSARDVVGPVLPPENETQLDDPVWSAVYEHMLLNSSNYLIQVNDRQGVIVWRSDNLQTDSLPLFSTFEQHGAKVVDDRIHTYYTLGGIRYRLVLYRGGAAEVAAAYPAGEVDATLRRLFSLMLYGMPVAMLLSSLAGWFLAQRSLRPVDEITLSARKITAKNLAQRLPMPPTNDEIARLTETLNEMIARLETSFTRIRQFTSDASHELKTPLAILMGELEIALRRPMTAHEYRATLESCLEEVERLTSLVQGLLDLSRADTGQVMVDRKPLRLSALVEDICDDVIILAEQKRIVLDQDIQPHVMVDGDRVRLHQALLNVIENAVKYTPDEGMVRVQLRKNDSDAVIIVADTGIGIPAGDTAFIFDRFYRVDKARSKSIQGTGLGLAIVKWIVDAHDGTIDVHSEEGRGTTFTISLPLHREEVASA</sequence>
<dbReference type="PANTHER" id="PTHR45436">
    <property type="entry name" value="SENSOR HISTIDINE KINASE YKOH"/>
    <property type="match status" value="1"/>
</dbReference>
<evidence type="ECO:0000256" key="3">
    <source>
        <dbReference type="ARBA" id="ARBA00012438"/>
    </source>
</evidence>
<dbReference type="SUPFAM" id="SSF47384">
    <property type="entry name" value="Homodimeric domain of signal transducing histidine kinase"/>
    <property type="match status" value="1"/>
</dbReference>
<evidence type="ECO:0000256" key="9">
    <source>
        <dbReference type="ARBA" id="ARBA00023012"/>
    </source>
</evidence>
<dbReference type="Pfam" id="PF02518">
    <property type="entry name" value="HATPase_c"/>
    <property type="match status" value="1"/>
</dbReference>
<feature type="transmembrane region" description="Helical" evidence="11">
    <location>
        <begin position="199"/>
        <end position="219"/>
    </location>
</feature>
<dbReference type="PROSITE" id="PS50109">
    <property type="entry name" value="HIS_KIN"/>
    <property type="match status" value="1"/>
</dbReference>
<evidence type="ECO:0000256" key="7">
    <source>
        <dbReference type="ARBA" id="ARBA00022777"/>
    </source>
</evidence>
<dbReference type="CDD" id="cd00082">
    <property type="entry name" value="HisKA"/>
    <property type="match status" value="1"/>
</dbReference>
<dbReference type="Pfam" id="PF00672">
    <property type="entry name" value="HAMP"/>
    <property type="match status" value="1"/>
</dbReference>
<evidence type="ECO:0000256" key="2">
    <source>
        <dbReference type="ARBA" id="ARBA00004370"/>
    </source>
</evidence>
<evidence type="ECO:0000256" key="6">
    <source>
        <dbReference type="ARBA" id="ARBA00022692"/>
    </source>
</evidence>
<accession>A0A1M3KY11</accession>
<dbReference type="InterPro" id="IPR004358">
    <property type="entry name" value="Sig_transdc_His_kin-like_C"/>
</dbReference>
<keyword evidence="8 11" id="KW-1133">Transmembrane helix</keyword>
<evidence type="ECO:0000256" key="10">
    <source>
        <dbReference type="ARBA" id="ARBA00023136"/>
    </source>
</evidence>
<dbReference type="GO" id="GO:0005886">
    <property type="term" value="C:plasma membrane"/>
    <property type="evidence" value="ECO:0007669"/>
    <property type="project" value="TreeGrafter"/>
</dbReference>
<dbReference type="GO" id="GO:0000155">
    <property type="term" value="F:phosphorelay sensor kinase activity"/>
    <property type="evidence" value="ECO:0007669"/>
    <property type="project" value="InterPro"/>
</dbReference>
<keyword evidence="9" id="KW-0902">Two-component regulatory system</keyword>
<keyword evidence="10 11" id="KW-0472">Membrane</keyword>
<comment type="caution">
    <text evidence="14">The sequence shown here is derived from an EMBL/GenBank/DDBJ whole genome shotgun (WGS) entry which is preliminary data.</text>
</comment>
<evidence type="ECO:0000256" key="1">
    <source>
        <dbReference type="ARBA" id="ARBA00000085"/>
    </source>
</evidence>
<dbReference type="SMART" id="SM00387">
    <property type="entry name" value="HATPase_c"/>
    <property type="match status" value="1"/>
</dbReference>
<dbReference type="CDD" id="cd00075">
    <property type="entry name" value="HATPase"/>
    <property type="match status" value="1"/>
</dbReference>
<name>A0A1M3KY11_9BACT</name>
<feature type="domain" description="HAMP" evidence="13">
    <location>
        <begin position="220"/>
        <end position="273"/>
    </location>
</feature>
<keyword evidence="5" id="KW-0808">Transferase</keyword>
<dbReference type="Gene3D" id="1.10.287.130">
    <property type="match status" value="1"/>
</dbReference>
<dbReference type="AlphaFoldDB" id="A0A1M3KY11"/>
<dbReference type="InterPro" id="IPR003660">
    <property type="entry name" value="HAMP_dom"/>
</dbReference>
<feature type="domain" description="Histidine kinase" evidence="12">
    <location>
        <begin position="281"/>
        <end position="497"/>
    </location>
</feature>
<dbReference type="SMART" id="SM00304">
    <property type="entry name" value="HAMP"/>
    <property type="match status" value="1"/>
</dbReference>
<proteinExistence type="predicted"/>
<evidence type="ECO:0000259" key="12">
    <source>
        <dbReference type="PROSITE" id="PS50109"/>
    </source>
</evidence>
<dbReference type="Gene3D" id="6.10.340.10">
    <property type="match status" value="1"/>
</dbReference>
<protein>
    <recommendedName>
        <fullName evidence="3">histidine kinase</fullName>
        <ecNumber evidence="3">2.7.13.3</ecNumber>
    </recommendedName>
</protein>
<dbReference type="FunFam" id="1.10.287.130:FF:000001">
    <property type="entry name" value="Two-component sensor histidine kinase"/>
    <property type="match status" value="1"/>
</dbReference>
<gene>
    <name evidence="14" type="ORF">BGO89_12360</name>
</gene>